<evidence type="ECO:0000313" key="14">
    <source>
        <dbReference type="Proteomes" id="UP000800041"/>
    </source>
</evidence>
<evidence type="ECO:0000256" key="11">
    <source>
        <dbReference type="ARBA" id="ARBA00044247"/>
    </source>
</evidence>
<keyword evidence="6 12" id="KW-0999">Mitochondrion inner membrane</keyword>
<keyword evidence="14" id="KW-1185">Reference proteome</keyword>
<dbReference type="SUPFAM" id="SSF81514">
    <property type="entry name" value="Subunit X (non-heme 7 kDa protein) of cytochrome bc1 complex (Ubiquinol-cytochrome c reductase)"/>
    <property type="match status" value="1"/>
</dbReference>
<sequence length="62" mass="7394">MASPIYNLFFRKNTAMLTTVFVTMFGFQMAFDTGSTVLWDKINQGRQWKDIKSRYMEKEDEE</sequence>
<evidence type="ECO:0000256" key="12">
    <source>
        <dbReference type="RuleBase" id="RU368056"/>
    </source>
</evidence>
<keyword evidence="4 12" id="KW-0679">Respiratory chain</keyword>
<dbReference type="Proteomes" id="UP000800041">
    <property type="component" value="Unassembled WGS sequence"/>
</dbReference>
<dbReference type="EMBL" id="ML977160">
    <property type="protein sequence ID" value="KAF1985754.1"/>
    <property type="molecule type" value="Genomic_DNA"/>
</dbReference>
<keyword evidence="7 12" id="KW-0249">Electron transport</keyword>
<proteinExistence type="inferred from homology"/>
<dbReference type="FunFam" id="1.20.5.260:FF:000001">
    <property type="entry name" value="Cytochrome b-c1 complex subunit 9"/>
    <property type="match status" value="1"/>
</dbReference>
<comment type="subunit">
    <text evidence="12">Component of the ubiquinol-cytochrome c oxidoreductase (cytochrome b-c1 complex, complex III, CIII), a multisubunit enzyme composed of 3 respiratory subunits cytochrome b, cytochrome c1 and Rieske protein, 2 core protein subunits, and additional low-molecular weight protein subunits.</text>
</comment>
<keyword evidence="10 12" id="KW-0472">Membrane</keyword>
<evidence type="ECO:0000256" key="2">
    <source>
        <dbReference type="ARBA" id="ARBA00007856"/>
    </source>
</evidence>
<keyword evidence="8 12" id="KW-1133">Transmembrane helix</keyword>
<evidence type="ECO:0000256" key="10">
    <source>
        <dbReference type="ARBA" id="ARBA00023136"/>
    </source>
</evidence>
<protein>
    <recommendedName>
        <fullName evidence="11 12">Complex III subunit 9</fullName>
    </recommendedName>
</protein>
<comment type="function">
    <text evidence="12">Component of the ubiquinol-cytochrome c oxidoreductase, a multisubunit transmembrane complex that is part of the mitochondrial electron transport chain which drives oxidative phosphorylation. The complex plays an important role in the uptake of multiple carbon sources present in different host niches.</text>
</comment>
<evidence type="ECO:0000256" key="7">
    <source>
        <dbReference type="ARBA" id="ARBA00022982"/>
    </source>
</evidence>
<keyword evidence="5 12" id="KW-0812">Transmembrane</keyword>
<dbReference type="Gene3D" id="1.20.5.260">
    <property type="entry name" value="Cytochrome b-c1 complex subunit 9"/>
    <property type="match status" value="1"/>
</dbReference>
<keyword evidence="3 12" id="KW-0813">Transport</keyword>
<organism evidence="13 14">
    <name type="scientific">Aulographum hederae CBS 113979</name>
    <dbReference type="NCBI Taxonomy" id="1176131"/>
    <lineage>
        <taxon>Eukaryota</taxon>
        <taxon>Fungi</taxon>
        <taxon>Dikarya</taxon>
        <taxon>Ascomycota</taxon>
        <taxon>Pezizomycotina</taxon>
        <taxon>Dothideomycetes</taxon>
        <taxon>Pleosporomycetidae</taxon>
        <taxon>Aulographales</taxon>
        <taxon>Aulographaceae</taxon>
    </lineage>
</organism>
<accession>A0A6G1GY64</accession>
<evidence type="ECO:0000256" key="6">
    <source>
        <dbReference type="ARBA" id="ARBA00022792"/>
    </source>
</evidence>
<evidence type="ECO:0000256" key="3">
    <source>
        <dbReference type="ARBA" id="ARBA00022448"/>
    </source>
</evidence>
<dbReference type="PANTHER" id="PTHR12980">
    <property type="entry name" value="UBIQUINOL-CYTOCHROME C REDUCTASE COMPLEX, SUBUNIT X"/>
    <property type="match status" value="1"/>
</dbReference>
<reference evidence="13" key="1">
    <citation type="journal article" date="2020" name="Stud. Mycol.">
        <title>101 Dothideomycetes genomes: a test case for predicting lifestyles and emergence of pathogens.</title>
        <authorList>
            <person name="Haridas S."/>
            <person name="Albert R."/>
            <person name="Binder M."/>
            <person name="Bloem J."/>
            <person name="Labutti K."/>
            <person name="Salamov A."/>
            <person name="Andreopoulos B."/>
            <person name="Baker S."/>
            <person name="Barry K."/>
            <person name="Bills G."/>
            <person name="Bluhm B."/>
            <person name="Cannon C."/>
            <person name="Castanera R."/>
            <person name="Culley D."/>
            <person name="Daum C."/>
            <person name="Ezra D."/>
            <person name="Gonzalez J."/>
            <person name="Henrissat B."/>
            <person name="Kuo A."/>
            <person name="Liang C."/>
            <person name="Lipzen A."/>
            <person name="Lutzoni F."/>
            <person name="Magnuson J."/>
            <person name="Mondo S."/>
            <person name="Nolan M."/>
            <person name="Ohm R."/>
            <person name="Pangilinan J."/>
            <person name="Park H.-J."/>
            <person name="Ramirez L."/>
            <person name="Alfaro M."/>
            <person name="Sun H."/>
            <person name="Tritt A."/>
            <person name="Yoshinaga Y."/>
            <person name="Zwiers L.-H."/>
            <person name="Turgeon B."/>
            <person name="Goodwin S."/>
            <person name="Spatafora J."/>
            <person name="Crous P."/>
            <person name="Grigoriev I."/>
        </authorList>
    </citation>
    <scope>NUCLEOTIDE SEQUENCE</scope>
    <source>
        <strain evidence="13">CBS 113979</strain>
    </source>
</reference>
<dbReference type="GO" id="GO:0005743">
    <property type="term" value="C:mitochondrial inner membrane"/>
    <property type="evidence" value="ECO:0007669"/>
    <property type="project" value="UniProtKB-SubCell"/>
</dbReference>
<evidence type="ECO:0000313" key="13">
    <source>
        <dbReference type="EMBL" id="KAF1985754.1"/>
    </source>
</evidence>
<dbReference type="AlphaFoldDB" id="A0A6G1GY64"/>
<dbReference type="PANTHER" id="PTHR12980:SF0">
    <property type="entry name" value="CYTOCHROME B-C1 COMPLEX SUBUNIT 9"/>
    <property type="match status" value="1"/>
</dbReference>
<evidence type="ECO:0000256" key="9">
    <source>
        <dbReference type="ARBA" id="ARBA00023128"/>
    </source>
</evidence>
<dbReference type="GO" id="GO:0006122">
    <property type="term" value="P:mitochondrial electron transport, ubiquinol to cytochrome c"/>
    <property type="evidence" value="ECO:0007669"/>
    <property type="project" value="UniProtKB-UniRule"/>
</dbReference>
<dbReference type="InterPro" id="IPR008027">
    <property type="entry name" value="QCR9"/>
</dbReference>
<evidence type="ECO:0000256" key="4">
    <source>
        <dbReference type="ARBA" id="ARBA00022660"/>
    </source>
</evidence>
<keyword evidence="9 12" id="KW-0496">Mitochondrion</keyword>
<dbReference type="InterPro" id="IPR036656">
    <property type="entry name" value="QCR9_sf"/>
</dbReference>
<gene>
    <name evidence="13" type="ORF">K402DRAFT_464090</name>
</gene>
<dbReference type="Pfam" id="PF05365">
    <property type="entry name" value="UCR_UQCRX_QCR9"/>
    <property type="match status" value="1"/>
</dbReference>
<name>A0A6G1GY64_9PEZI</name>
<evidence type="ECO:0000256" key="1">
    <source>
        <dbReference type="ARBA" id="ARBA00004434"/>
    </source>
</evidence>
<evidence type="ECO:0000256" key="8">
    <source>
        <dbReference type="ARBA" id="ARBA00022989"/>
    </source>
</evidence>
<comment type="subcellular location">
    <subcellularLocation>
        <location evidence="1 12">Mitochondrion inner membrane</location>
        <topology evidence="1 12">Single-pass membrane protein</topology>
    </subcellularLocation>
</comment>
<comment type="similarity">
    <text evidence="2 12">Belongs to the UQCR10/QCR9 family.</text>
</comment>
<feature type="transmembrane region" description="Helical" evidence="12">
    <location>
        <begin position="20"/>
        <end position="39"/>
    </location>
</feature>
<evidence type="ECO:0000256" key="5">
    <source>
        <dbReference type="ARBA" id="ARBA00022692"/>
    </source>
</evidence>
<dbReference type="OrthoDB" id="44067at2759"/>
<dbReference type="GO" id="GO:0045275">
    <property type="term" value="C:respiratory chain complex III"/>
    <property type="evidence" value="ECO:0007669"/>
    <property type="project" value="UniProtKB-UniRule"/>
</dbReference>